<feature type="compositionally biased region" description="Basic and acidic residues" evidence="9">
    <location>
        <begin position="612"/>
        <end position="622"/>
    </location>
</feature>
<dbReference type="EMBL" id="IACT01004394">
    <property type="protein sequence ID" value="LAC23588.1"/>
    <property type="molecule type" value="mRNA"/>
</dbReference>
<feature type="compositionally biased region" description="Low complexity" evidence="9">
    <location>
        <begin position="1702"/>
        <end position="1718"/>
    </location>
</feature>
<feature type="domain" description="SWIM-type" evidence="12">
    <location>
        <begin position="552"/>
        <end position="580"/>
    </location>
</feature>
<feature type="compositionally biased region" description="Low complexity" evidence="9">
    <location>
        <begin position="675"/>
        <end position="707"/>
    </location>
</feature>
<feature type="compositionally biased region" description="Low complexity" evidence="9">
    <location>
        <begin position="1168"/>
        <end position="1181"/>
    </location>
</feature>
<dbReference type="InterPro" id="IPR011989">
    <property type="entry name" value="ARM-like"/>
</dbReference>
<dbReference type="SUPFAM" id="SSF56112">
    <property type="entry name" value="Protein kinase-like (PK-like)"/>
    <property type="match status" value="1"/>
</dbReference>
<feature type="region of interest" description="Disordered" evidence="9">
    <location>
        <begin position="1060"/>
        <end position="1334"/>
    </location>
</feature>
<evidence type="ECO:0000256" key="4">
    <source>
        <dbReference type="ARBA" id="ARBA00022777"/>
    </source>
</evidence>
<feature type="region of interest" description="Disordered" evidence="9">
    <location>
        <begin position="612"/>
        <end position="719"/>
    </location>
</feature>
<evidence type="ECO:0000256" key="1">
    <source>
        <dbReference type="ARBA" id="ARBA00022679"/>
    </source>
</evidence>
<feature type="compositionally biased region" description="Low complexity" evidence="9">
    <location>
        <begin position="1920"/>
        <end position="1932"/>
    </location>
</feature>
<dbReference type="GO" id="GO:0005524">
    <property type="term" value="F:ATP binding"/>
    <property type="evidence" value="ECO:0007669"/>
    <property type="project" value="UniProtKB-UniRule"/>
</dbReference>
<feature type="binding site" evidence="8">
    <location>
        <position position="2037"/>
    </location>
    <ligand>
        <name>ATP</name>
        <dbReference type="ChEBI" id="CHEBI:30616"/>
    </ligand>
</feature>
<name>A0A6A7FYB0_9CRUS</name>
<dbReference type="PROSITE" id="PS50011">
    <property type="entry name" value="PROTEIN_KINASE_DOM"/>
    <property type="match status" value="1"/>
</dbReference>
<feature type="compositionally biased region" description="Low complexity" evidence="9">
    <location>
        <begin position="131"/>
        <end position="141"/>
    </location>
</feature>
<keyword evidence="6 8" id="KW-0067">ATP-binding</keyword>
<feature type="compositionally biased region" description="Polar residues" evidence="9">
    <location>
        <begin position="250"/>
        <end position="259"/>
    </location>
</feature>
<keyword evidence="4 13" id="KW-0418">Kinase</keyword>
<keyword evidence="5" id="KW-0862">Zinc</keyword>
<dbReference type="PANTHER" id="PTHR48016:SF56">
    <property type="entry name" value="MAPKK KINASE"/>
    <property type="match status" value="1"/>
</dbReference>
<dbReference type="GO" id="GO:0004672">
    <property type="term" value="F:protein kinase activity"/>
    <property type="evidence" value="ECO:0007669"/>
    <property type="project" value="InterPro"/>
</dbReference>
<dbReference type="PROSITE" id="PS50089">
    <property type="entry name" value="ZF_RING_2"/>
    <property type="match status" value="1"/>
</dbReference>
<feature type="compositionally biased region" description="Low complexity" evidence="9">
    <location>
        <begin position="1011"/>
        <end position="1032"/>
    </location>
</feature>
<dbReference type="SUPFAM" id="SSF57850">
    <property type="entry name" value="RING/U-box"/>
    <property type="match status" value="1"/>
</dbReference>
<evidence type="ECO:0000256" key="8">
    <source>
        <dbReference type="PROSITE-ProRule" id="PRU10141"/>
    </source>
</evidence>
<dbReference type="PROSITE" id="PS00108">
    <property type="entry name" value="PROTEIN_KINASE_ST"/>
    <property type="match status" value="1"/>
</dbReference>
<feature type="compositionally biased region" description="Low complexity" evidence="9">
    <location>
        <begin position="498"/>
        <end position="515"/>
    </location>
</feature>
<evidence type="ECO:0000256" key="9">
    <source>
        <dbReference type="SAM" id="MobiDB-lite"/>
    </source>
</evidence>
<dbReference type="InterPro" id="IPR050538">
    <property type="entry name" value="MAP_kinase_kinase_kinase"/>
</dbReference>
<organism evidence="13">
    <name type="scientific">Hirondellea gigas</name>
    <dbReference type="NCBI Taxonomy" id="1518452"/>
    <lineage>
        <taxon>Eukaryota</taxon>
        <taxon>Metazoa</taxon>
        <taxon>Ecdysozoa</taxon>
        <taxon>Arthropoda</taxon>
        <taxon>Crustacea</taxon>
        <taxon>Multicrustacea</taxon>
        <taxon>Malacostraca</taxon>
        <taxon>Eumalacostraca</taxon>
        <taxon>Peracarida</taxon>
        <taxon>Amphipoda</taxon>
        <taxon>Amphilochidea</taxon>
        <taxon>Lysianassida</taxon>
        <taxon>Lysianassidira</taxon>
        <taxon>Lysianassoidea</taxon>
        <taxon>Lysianassidae</taxon>
        <taxon>Hirondellea</taxon>
    </lineage>
</organism>
<dbReference type="InterPro" id="IPR000719">
    <property type="entry name" value="Prot_kinase_dom"/>
</dbReference>
<feature type="compositionally biased region" description="Polar residues" evidence="9">
    <location>
        <begin position="168"/>
        <end position="203"/>
    </location>
</feature>
<dbReference type="GO" id="GO:0008270">
    <property type="term" value="F:zinc ion binding"/>
    <property type="evidence" value="ECO:0007669"/>
    <property type="project" value="UniProtKB-KW"/>
</dbReference>
<sequence length="2289" mass="241275">MMDASSVMFRGRLRKRGCEGVTKKGPLVAKHPSPPAPSPTSTGGSSSPTGSPTLSPHHNTASHREVRSPVGGVAPPPLRRKGSSPDPRGSRIPSAAAVTPTRDSPHHSPIGSPPSSPKCSPVRINDESGLPRSAPPARSNAPTPPSRSRPRPLSPHGRRITPPASPRSGRSSCNRPSSPLTAAMATPTSNVTVRTPTTPTASSRGIMKPRTQPRSHSPLTPTESNAIGFPIRADSPSSGIPRRIPFPSHRGTSPNNGAVSNGAGPLSRGISPSGGTSIPVIRNNNIVRGTSPNCGGVRGVSPTSGSTNSRENGRSIIYRGSTASRGTSPSSGMNTGIPRGVSPNEGGSNVMRGVSPSVSYRGTSPNSASNNGLISNAPGTSSAQPSNYRGTSPNGGGGVGTNYRGYSPNGSQIRRASPSSGNTNTNIGGGNNHNLQHQMGRDGSPGNVTPATTRGSSPNGGGSNPRGASPGALSTSTRGTSPNGSNIRGASPTGASFRGTSPGSRCSSSSGGVSEEVVRGRVRRAVRARLYLLHQPGPNSFSVGGDSPTHKFKVIIGPQSCSCGHGPYCVHVLFVMVRVLQVPETSPVLMSGTLKDYEVEQLLGAWEERRKKAVRGREHRTTDPSASTVGDASSNPSAPHSDPSGNDAASATTPGGVPSSPSREGGSSSGGAGAGPKSARGGTLAGSAGSSSRRGSVSGSAGAGAAAIVQPDDGSGEEDEAQCPICLTVMVEGESLVACESGCRNLLHHHCMAVWAADRHSQALPLLCPLCRAPWPAKTNPRLLVEGVGAIGGNDGGGSSSGLPYGSREHGYGISGNGIFYPLGGEGGQYPSDPSAAASAGAFGSPPHVSGSPLPSAFSRESHFPSRSPITNNYNSSMGDSVNNMGGMGTNPRLLSMADNMTGGNSSRFGSGGPDFSLQQQQQPHDGGGVRYYNQLHHVLGGEGAAGGAMNESGYGSVVGLAYNGNYAPNAGFVNNNGNGGNHSGGGGGSTSGLINNAAINVNNSNVRDVNSISGGSNVNNNTSSASNINHNYQHNNARSSYGIGNMPIFLPSRQQFPVYSNNVSSSSNNNSPQNNYSSNNHYHNQYSNNNSSNNNVGPSSSRPSLSSRHLSQQQQQQHHNSGNSSSHHNNNSNNSHQYQQAMSVPVIRPSATPSSPGRARRHGYPPGMSASFSGSGSNGSRAGGGAAFSNKSSMPRSQSQNNTNLTSSHQSPFADSAYSSPLLPNMGGFGSSSRNARTPPGGSSSSSFGGNNNSRRPTSKRSSSNSRIPSTSNNNLHSPNGGSHSNPSNIAYRGMRHHIGSSNNNNHHHNSNNPLPSASQTPLGMPPHSIGTGGLPGYYPPTLRGEVSAAMVADVGDDVPLPRSEPIPVEHEESASAWVDVFGRELVACLFSKDSAVRETGLRRLALEVVKVLHWDQLVTGEETLKKVVHCCANILAQVVNDPVYKVYLACLRVVRMLLSHLTLSVPDEVCWLQELLRPLLHTLLLKCADGNRRTSQISVDSLLELSRGQEGELALGGGQGLSLGGVQYVLSCILDEAPPQEAPWQWLLGRLCVLDRLLDQFPEQFQIQMVSLQPLESGYKLQHYDRLMTVVEFAFKALGSSHATVAKFARRVYICGAKMAAAEPNVFRHVCDMLGKLDLSLQMRLKRRLRSLQGQSSRPSFGRLTDNHPMHKPRSQIEASLRPYISTALPRLVRSVSHSPSRLLSAARSPSPSPAREPAEQNQPTTNNIEEPPQQESSEQQTQPNSSEAASTNINTAQDTNAVVNDDSNSNAQATATIGSEASATSQLAETAVKQSLARPTHLPLDSLHMKFKDKQARVRQYHRSRLRQEEPIIVQHALITPKPYKQKSSASSRQNSSSNSSNSSRQNDSSRSKNTPAAAAPLRKGGLSQSTGNNLDLSPRTPIGPPLPNFTFKDAVASPTTPNAPSTTPVKEVTHPILSAKLQSDVDNLDSGTAVESDGREYVEQPLPRIPNLALMPPYLEQDVGSSQERLAEEGQNMYEESNEWVRGQLLGSGAFSCCYQARDIATGTLMAVKLVSFVRNTSEEQERVEAAVEDEILLMSQLRHKNIVRLMGSVRHATSFCVFTEWMAGGSVSAMLERYGPFSEAVIMRYIKQVLHGLDYLHDNMILHRDLKGANLLIDSTGDWLRIGDFGTAARLCSKSTVTGEFQGQLLGTIAFMAPEVLRGDDYGRACDIWSIGCCIIEMATTKPPWDADHVSNQYKLMFKIATSNGPPIVPETLSDEARTMALLCLQTASEDRPTAKQLLKHPALTARPPPVAVDNTNRQT</sequence>
<evidence type="ECO:0000259" key="10">
    <source>
        <dbReference type="PROSITE" id="PS50011"/>
    </source>
</evidence>
<evidence type="ECO:0000256" key="7">
    <source>
        <dbReference type="PROSITE-ProRule" id="PRU00175"/>
    </source>
</evidence>
<feature type="compositionally biased region" description="Low complexity" evidence="9">
    <location>
        <begin position="39"/>
        <end position="56"/>
    </location>
</feature>
<feature type="compositionally biased region" description="Low complexity" evidence="9">
    <location>
        <begin position="1198"/>
        <end position="1212"/>
    </location>
</feature>
<feature type="compositionally biased region" description="Polar residues" evidence="9">
    <location>
        <begin position="212"/>
        <end position="225"/>
    </location>
</feature>
<dbReference type="InterPro" id="IPR007527">
    <property type="entry name" value="Znf_SWIM"/>
</dbReference>
<feature type="domain" description="Protein kinase" evidence="10">
    <location>
        <begin position="2008"/>
        <end position="2273"/>
    </location>
</feature>
<dbReference type="InterPro" id="IPR008271">
    <property type="entry name" value="Ser/Thr_kinase_AS"/>
</dbReference>
<evidence type="ECO:0000256" key="5">
    <source>
        <dbReference type="ARBA" id="ARBA00022833"/>
    </source>
</evidence>
<accession>A0A6A7FYB0</accession>
<dbReference type="InterPro" id="IPR013083">
    <property type="entry name" value="Znf_RING/FYVE/PHD"/>
</dbReference>
<dbReference type="Pfam" id="PF21040">
    <property type="entry name" value="CEP104-like_TOG"/>
    <property type="match status" value="1"/>
</dbReference>
<evidence type="ECO:0000313" key="13">
    <source>
        <dbReference type="EMBL" id="LAC23588.1"/>
    </source>
</evidence>
<feature type="region of interest" description="Disordered" evidence="9">
    <location>
        <begin position="831"/>
        <end position="876"/>
    </location>
</feature>
<keyword evidence="3 7" id="KW-0863">Zinc-finger</keyword>
<proteinExistence type="evidence at transcript level"/>
<feature type="compositionally biased region" description="Low complexity" evidence="9">
    <location>
        <begin position="654"/>
        <end position="666"/>
    </location>
</feature>
<keyword evidence="1" id="KW-0808">Transferase</keyword>
<dbReference type="CDD" id="cd16494">
    <property type="entry name" value="RING-CH-C4HC3_ZSWM2"/>
    <property type="match status" value="1"/>
</dbReference>
<evidence type="ECO:0000256" key="3">
    <source>
        <dbReference type="ARBA" id="ARBA00022771"/>
    </source>
</evidence>
<reference evidence="13" key="1">
    <citation type="submission" date="2017-11" db="EMBL/GenBank/DDBJ databases">
        <title>The sensing device of the deep-sea amphipod.</title>
        <authorList>
            <person name="Kobayashi H."/>
            <person name="Nagahama T."/>
            <person name="Arai W."/>
            <person name="Sasagawa Y."/>
            <person name="Umeda M."/>
            <person name="Hayashi T."/>
            <person name="Nikaido I."/>
            <person name="Watanabe H."/>
            <person name="Oguri K."/>
            <person name="Kitazato H."/>
            <person name="Fujioka K."/>
            <person name="Kido Y."/>
            <person name="Takami H."/>
        </authorList>
    </citation>
    <scope>NUCLEOTIDE SEQUENCE</scope>
    <source>
        <tissue evidence="13">Whole body</tissue>
    </source>
</reference>
<evidence type="ECO:0000259" key="12">
    <source>
        <dbReference type="PROSITE" id="PS50966"/>
    </source>
</evidence>
<feature type="compositionally biased region" description="Polar residues" evidence="9">
    <location>
        <begin position="301"/>
        <end position="310"/>
    </location>
</feature>
<feature type="compositionally biased region" description="Low complexity" evidence="9">
    <location>
        <begin position="1060"/>
        <end position="1138"/>
    </location>
</feature>
<dbReference type="Pfam" id="PF00069">
    <property type="entry name" value="Pkinase"/>
    <property type="match status" value="1"/>
</dbReference>
<dbReference type="PROSITE" id="PS50966">
    <property type="entry name" value="ZF_SWIM"/>
    <property type="match status" value="1"/>
</dbReference>
<evidence type="ECO:0000256" key="2">
    <source>
        <dbReference type="ARBA" id="ARBA00022741"/>
    </source>
</evidence>
<dbReference type="InterPro" id="IPR017441">
    <property type="entry name" value="Protein_kinase_ATP_BS"/>
</dbReference>
<feature type="compositionally biased region" description="Low complexity" evidence="9">
    <location>
        <begin position="1849"/>
        <end position="1877"/>
    </location>
</feature>
<dbReference type="Gene3D" id="3.30.40.10">
    <property type="entry name" value="Zinc/RING finger domain, C3HC4 (zinc finger)"/>
    <property type="match status" value="1"/>
</dbReference>
<feature type="compositionally biased region" description="Low complexity" evidence="9">
    <location>
        <begin position="831"/>
        <end position="847"/>
    </location>
</feature>
<feature type="compositionally biased region" description="Low complexity" evidence="9">
    <location>
        <begin position="1732"/>
        <end position="1750"/>
    </location>
</feature>
<dbReference type="Gene3D" id="1.25.10.10">
    <property type="entry name" value="Leucine-rich Repeat Variant"/>
    <property type="match status" value="1"/>
</dbReference>
<dbReference type="InterPro" id="IPR011009">
    <property type="entry name" value="Kinase-like_dom_sf"/>
</dbReference>
<feature type="compositionally biased region" description="Polar residues" evidence="9">
    <location>
        <begin position="1890"/>
        <end position="1899"/>
    </location>
</feature>
<feature type="region of interest" description="Disordered" evidence="9">
    <location>
        <begin position="1011"/>
        <end position="1034"/>
    </location>
</feature>
<feature type="domain" description="RING-type" evidence="11">
    <location>
        <begin position="723"/>
        <end position="772"/>
    </location>
</feature>
<dbReference type="PROSITE" id="PS00107">
    <property type="entry name" value="PROTEIN_KINASE_ATP"/>
    <property type="match status" value="1"/>
</dbReference>
<dbReference type="SMART" id="SM00220">
    <property type="entry name" value="S_TKc"/>
    <property type="match status" value="1"/>
</dbReference>
<feature type="region of interest" description="Disordered" evidence="9">
    <location>
        <begin position="1818"/>
        <end position="1933"/>
    </location>
</feature>
<dbReference type="FunFam" id="1.10.510.10:FF:000286">
    <property type="entry name" value="Mitogen-activated protein kinase kinase kinase 1 (Predicted)"/>
    <property type="match status" value="1"/>
</dbReference>
<feature type="compositionally biased region" description="Polar residues" evidence="9">
    <location>
        <begin position="408"/>
        <end position="420"/>
    </location>
</feature>
<dbReference type="Gene3D" id="1.10.510.10">
    <property type="entry name" value="Transferase(Phosphotransferase) domain 1"/>
    <property type="match status" value="1"/>
</dbReference>
<feature type="compositionally biased region" description="Polar residues" evidence="9">
    <location>
        <begin position="473"/>
        <end position="488"/>
    </location>
</feature>
<feature type="compositionally biased region" description="Polar residues" evidence="9">
    <location>
        <begin position="356"/>
        <end position="388"/>
    </location>
</feature>
<feature type="region of interest" description="Disordered" evidence="9">
    <location>
        <begin position="1"/>
        <end position="516"/>
    </location>
</feature>
<dbReference type="InterPro" id="IPR001841">
    <property type="entry name" value="Znf_RING"/>
</dbReference>
<feature type="compositionally biased region" description="Polar residues" evidence="9">
    <location>
        <begin position="623"/>
        <end position="653"/>
    </location>
</feature>
<evidence type="ECO:0000259" key="11">
    <source>
        <dbReference type="PROSITE" id="PS50089"/>
    </source>
</evidence>
<feature type="region of interest" description="Disordered" evidence="9">
    <location>
        <begin position="1702"/>
        <end position="1752"/>
    </location>
</feature>
<keyword evidence="2 8" id="KW-0547">Nucleotide-binding</keyword>
<evidence type="ECO:0000256" key="6">
    <source>
        <dbReference type="ARBA" id="ARBA00022840"/>
    </source>
</evidence>
<feature type="compositionally biased region" description="Polar residues" evidence="9">
    <location>
        <begin position="282"/>
        <end position="293"/>
    </location>
</feature>
<feature type="compositionally biased region" description="Low complexity" evidence="9">
    <location>
        <begin position="1242"/>
        <end position="1290"/>
    </location>
</feature>
<feature type="compositionally biased region" description="Polar residues" evidence="9">
    <location>
        <begin position="321"/>
        <end position="334"/>
    </location>
</feature>
<protein>
    <submittedName>
        <fullName evidence="13">Mitogen-activated protein kinase kinase kinase 1-like</fullName>
    </submittedName>
</protein>
<feature type="region of interest" description="Disordered" evidence="9">
    <location>
        <begin position="1652"/>
        <end position="1681"/>
    </location>
</feature>
<keyword evidence="3 7" id="KW-0479">Metal-binding</keyword>
<dbReference type="PANTHER" id="PTHR48016">
    <property type="entry name" value="MAP KINASE KINASE KINASE SSK2-RELATED-RELATED"/>
    <property type="match status" value="1"/>
</dbReference>